<dbReference type="AlphaFoldDB" id="A0A6G7J704"/>
<feature type="signal peptide" evidence="1">
    <location>
        <begin position="1"/>
        <end position="21"/>
    </location>
</feature>
<evidence type="ECO:0000256" key="1">
    <source>
        <dbReference type="SAM" id="SignalP"/>
    </source>
</evidence>
<keyword evidence="3" id="KW-1185">Reference proteome</keyword>
<dbReference type="Proteomes" id="UP000502928">
    <property type="component" value="Chromosome"/>
</dbReference>
<organism evidence="2 3">
    <name type="scientific">Flagellimonas oceani</name>
    <dbReference type="NCBI Taxonomy" id="2698672"/>
    <lineage>
        <taxon>Bacteria</taxon>
        <taxon>Pseudomonadati</taxon>
        <taxon>Bacteroidota</taxon>
        <taxon>Flavobacteriia</taxon>
        <taxon>Flavobacteriales</taxon>
        <taxon>Flavobacteriaceae</taxon>
        <taxon>Flagellimonas</taxon>
    </lineage>
</organism>
<accession>A0A6G7J704</accession>
<evidence type="ECO:0000313" key="3">
    <source>
        <dbReference type="Proteomes" id="UP000502928"/>
    </source>
</evidence>
<feature type="chain" id="PRO_5026213132" evidence="1">
    <location>
        <begin position="22"/>
        <end position="134"/>
    </location>
</feature>
<gene>
    <name evidence="2" type="ORF">GVT53_18895</name>
</gene>
<sequence length="134" mass="15438">MRLKVQITLLFALGFFYTVSAQDGELSFYEKQAQKDAQNEQLSVFFSLEDEKDFWKDQKGYEKDLKTKSPLAYGAYMKAKKAAYSSHAESCKNDCTHSDFYYQQASFYFTYNGGQNILEEVIAETVQIASPRIL</sequence>
<dbReference type="KEGG" id="mut:GVT53_18895"/>
<dbReference type="EMBL" id="CP049616">
    <property type="protein sequence ID" value="QII46661.1"/>
    <property type="molecule type" value="Genomic_DNA"/>
</dbReference>
<evidence type="ECO:0000313" key="2">
    <source>
        <dbReference type="EMBL" id="QII46661.1"/>
    </source>
</evidence>
<proteinExistence type="predicted"/>
<reference evidence="2 3" key="1">
    <citation type="submission" date="2020-02" db="EMBL/GenBank/DDBJ databases">
        <title>Complete genome of Muricauda sp. 501str8.</title>
        <authorList>
            <person name="Dong B."/>
            <person name="Zhu S."/>
            <person name="Yang J."/>
            <person name="Chen J."/>
        </authorList>
    </citation>
    <scope>NUCLEOTIDE SEQUENCE [LARGE SCALE GENOMIC DNA]</scope>
    <source>
        <strain evidence="2 3">501str8</strain>
    </source>
</reference>
<keyword evidence="1" id="KW-0732">Signal</keyword>
<protein>
    <submittedName>
        <fullName evidence="2">Uncharacterized protein</fullName>
    </submittedName>
</protein>
<name>A0A6G7J704_9FLAO</name>
<dbReference type="RefSeq" id="WP_166250033.1">
    <property type="nucleotide sequence ID" value="NZ_CP049616.1"/>
</dbReference>